<sequence length="154" mass="16254">MSTGGLPTWPWAGAVADDLPPPERLLLDAIRAWHAAARMSTPPLPASQFVLVTEEAGSAAMPLDALLRWAPISAGCPLCPRVLPQEAALLLASALAQRGVRSEALAAFLRLLPLQSAYGAMPAAIHLGCALRRAGLLLRHPIREAIRPRPAARG</sequence>
<proteinExistence type="predicted"/>
<dbReference type="EMBL" id="JABBKX010000010">
    <property type="protein sequence ID" value="NMJ43933.1"/>
    <property type="molecule type" value="Genomic_DNA"/>
</dbReference>
<evidence type="ECO:0000313" key="1">
    <source>
        <dbReference type="EMBL" id="NMJ43933.1"/>
    </source>
</evidence>
<dbReference type="Proteomes" id="UP000548582">
    <property type="component" value="Unassembled WGS sequence"/>
</dbReference>
<protein>
    <submittedName>
        <fullName evidence="1">Uncharacterized protein</fullName>
    </submittedName>
</protein>
<keyword evidence="2" id="KW-1185">Reference proteome</keyword>
<reference evidence="1 2" key="1">
    <citation type="submission" date="2020-03" db="EMBL/GenBank/DDBJ databases">
        <authorList>
            <person name="Sun Q."/>
        </authorList>
    </citation>
    <scope>NUCLEOTIDE SEQUENCE [LARGE SCALE GENOMIC DNA]</scope>
    <source>
        <strain evidence="1 2">JC162</strain>
    </source>
</reference>
<gene>
    <name evidence="1" type="ORF">GWK16_21985</name>
</gene>
<evidence type="ECO:0000313" key="2">
    <source>
        <dbReference type="Proteomes" id="UP000548582"/>
    </source>
</evidence>
<dbReference type="AlphaFoldDB" id="A0A848EKL5"/>
<name>A0A848EKL5_9PROT</name>
<comment type="caution">
    <text evidence="1">The sequence shown here is derived from an EMBL/GenBank/DDBJ whole genome shotgun (WGS) entry which is preliminary data.</text>
</comment>
<dbReference type="RefSeq" id="WP_170056121.1">
    <property type="nucleotide sequence ID" value="NZ_JABBKX010000010.1"/>
</dbReference>
<accession>A0A848EKL5</accession>
<organism evidence="1 2">
    <name type="scientific">Neoroseomonas marina</name>
    <dbReference type="NCBI Taxonomy" id="1232220"/>
    <lineage>
        <taxon>Bacteria</taxon>
        <taxon>Pseudomonadati</taxon>
        <taxon>Pseudomonadota</taxon>
        <taxon>Alphaproteobacteria</taxon>
        <taxon>Acetobacterales</taxon>
        <taxon>Acetobacteraceae</taxon>
        <taxon>Neoroseomonas</taxon>
    </lineage>
</organism>